<comment type="catalytic activity">
    <reaction evidence="1">
        <text>S-ubiquitinyl-[E2 ubiquitin-conjugating enzyme]-L-cysteine + [acceptor protein]-L-lysine = [E2 ubiquitin-conjugating enzyme]-L-cysteine + N(6)-ubiquitinyl-[acceptor protein]-L-lysine.</text>
        <dbReference type="EC" id="2.3.2.26"/>
    </reaction>
</comment>
<name>A0A0F9WG10_9MICR</name>
<feature type="active site" description="Glycyl thioester intermediate" evidence="6">
    <location>
        <position position="2153"/>
    </location>
</feature>
<dbReference type="VEuPathDB" id="MicrosporidiaDB:NCER_102447"/>
<sequence length="2186" mass="259280">MGENLTAKEFETLFIQHNDYLKLAELIEPLLSNFIFKNRRYDSWNNIFRKCEKIMNAIFKNNFENGFQSKHFTPGESRLLICLFKFFQRIQMFSNNSIDIPCKDLFLSFALCFDIEISIQAFKVMSLYLYKEKFLKNNTLQIEILLKLVNVPGLRIKKYLYDDDYVLAKTNAIFFNDPLQYFNENKFDQNISDLYVEANKLLCDNEDLVYIIRIYSLITMGASIVRPEEILKTLKDKILKRNNNKFIDNELKFLLDEFIFYLLRIDCDENIIKQIIQENNFLEKRLIYDELTPFESISIFSNISEINFDVNYSLTNTVSNPDLDFQYFSGIYSLVKRDTNVFSSCIDLDNFKSLLLHFDEYHSKKDKFVLKIIFKIMNEVYKKGSAYFEPFEESKYCKKCLFLIKEKSEVFSSLCIDTLTFFINNDPLSISIIPQSCIYEIFENFIASEEMYIALLNLFDALSLNKNLSKNFVDTKLLSNLLEKVLLIQDGFFNGFGSQFTILIKHHPQYELELIDFILLSMKLKLPTSSLFNFVSTQELLFYRSIIWNGESGILNVVDTLFKNNFLTKHIWQDSFFNLFTSGCIQIYNISVEDYENIFNFYADKILEGYKNNILDLAELYLNLICHTILNRKTRFNDEDDESHSNLSNIFYILTSILPSIILKLESFSVVDYFEAGEEYKNDVYKLIWLEINYIFLYVWRMESVQENRNCFNYFLNCINYRNDEISKKIKHEHSYDVLDDNQKHFYKNILDSNLSKLSTSIIYIFFDWLFANNVIDQEILWSKKELCILFKSLEDKQLELKNEYIEKLLNFFNSYDTDISIITFLDNILFCSDYSNPKYIDKIINLYIKYYTKGNEIKYKTVLYDEKFSIRLIENGCFKAFIGAQDLCINFLKGNFVVNNEFVELCTTTLKDLTFKNEKYIFIENEKILQFLNFKNIKPRIKMAFLLSYIKYIKSQDQEIHNIEPIYKYIIKKISIKNNQTTKLLIKCILLHIFDHSRDLIDYKIDFSPSRFISANYLAAYHNIRFFKKAFEKVILHNNVDIQKSGFLDTTQHLFKIMMKKSTKNINCLNVLTEILTNNFTYDCLINKKFLRTISKRYIETVDLGYKIDLNSSFYVALNFFVHCLQSKNKKLSKMTYKVLLKQMIIYKNHKIYNFLVILYTSLGAPNIIRSGYETGFFENDSDFLLSGYFIKKGIANIFFEILSNVKEKDLRIINFSSCDEESIDQLGLSAWNNIKEANKVSYIYSFLSHLYDKEYDYLLDLQEEDEEEYEEDEEDFDYDEMYIPENLTPECSSYEDNVEIEELVEKPKKRSIYNSLYSAYFLCEKECYILENKRIITFLDKLIRIIKDEYKIENINEELQNVDSNVPINNENIIELYDDEMDEIYYSEEEEYNFNDNINLENENFNIDEDFSVSEESILGIDNGVIPDIHVDDINNMNEEELDDFIKNWYIERKSSNHKYLPIDINFLNNLNETVKEKFEENERILKDDYFEYAPDYEVIEESSSHVNEDIDTFLDISIYEKFLVSYLSKDFSLKTELTDILEILCFNSNLRSCTFKIIKEKIEDFTNAKKCIRIVKSMLLSSKHEIEKDFDLVIALIKFSSIQEYHENALQILSKLKISNSFSNFLHNLCDVTSVNLTSRSLEHFKTFCKNNFKQNILDFIYILLNNYERNLSLLVDFTVLYHQQTMNNFKLTRKVYSHDFNVLHKLRKFDESSDIFFPCPKIFEKLDKIFTNQLFDYTHLTLFGLYEEFINWLSFFNIENKREIIDKFIVKRSNLTNIIYEKQDEINSTLQTNDIIIFFLSKFKVLSFKNKKKFLISKMNYYEAGSFIITVRRSSILNDSFFQVMRKSSKELKAKRIQIKFSGEQGIDFGGLTKEWLELVMQEALKPDQGLFVYSSDKRNSLHPFKNSKIDPDHLSFFRFIGRMLAKIIIEGFNISIHFDKSVYKYLLGLKCTLQDLEEIDPQFYNSLMWIKNNKIENILNLTFSVENNNFGFNEIIDLIPEGRQVLVTDDNKNDYIDLVVENRLIKSVEKQLNAMREGLFEMIDEDIICIFNEKELELLICGIPDINIDDWKNNTEYIGYTSHSRNISWFWKAVEGFTPEEKAKLLQFCTGSSRVPFEGFKNLQSTNGYQKFSINKISTNRLPSAHTCFNQLDLPEYTSYEELRKNILYAINECQGGFYII</sequence>
<dbReference type="SMART" id="SM00119">
    <property type="entry name" value="HECTc"/>
    <property type="match status" value="1"/>
</dbReference>
<dbReference type="VEuPathDB" id="MicrosporidiaDB:G9O61_00g012280"/>
<evidence type="ECO:0000256" key="5">
    <source>
        <dbReference type="ARBA" id="ARBA00022786"/>
    </source>
</evidence>
<dbReference type="VEuPathDB" id="MicrosporidiaDB:AAJ76_1500059763"/>
<dbReference type="InterPro" id="IPR035983">
    <property type="entry name" value="Hect_E3_ubiquitin_ligase"/>
</dbReference>
<dbReference type="Gene3D" id="3.30.2410.10">
    <property type="entry name" value="Hect, E3 ligase catalytic domain"/>
    <property type="match status" value="1"/>
</dbReference>
<keyword evidence="9" id="KW-1185">Reference proteome</keyword>
<dbReference type="VEuPathDB" id="MicrosporidiaDB:NCER_101944"/>
<dbReference type="InterPro" id="IPR000569">
    <property type="entry name" value="HECT_dom"/>
</dbReference>
<feature type="domain" description="HECT" evidence="7">
    <location>
        <begin position="1852"/>
        <end position="2186"/>
    </location>
</feature>
<accession>A0A0F9WG10</accession>
<dbReference type="EC" id="2.3.2.26" evidence="3"/>
<dbReference type="VEuPathDB" id="MicrosporidiaDB:NCER_102157"/>
<evidence type="ECO:0000256" key="6">
    <source>
        <dbReference type="PROSITE-ProRule" id="PRU00104"/>
    </source>
</evidence>
<comment type="pathway">
    <text evidence="2">Protein modification; protein ubiquitination.</text>
</comment>
<dbReference type="FunFam" id="3.30.2160.10:FF:000001">
    <property type="entry name" value="E3 ubiquitin-protein ligase NEDD4-like"/>
    <property type="match status" value="1"/>
</dbReference>
<evidence type="ECO:0000256" key="2">
    <source>
        <dbReference type="ARBA" id="ARBA00004906"/>
    </source>
</evidence>
<dbReference type="SUPFAM" id="SSF56204">
    <property type="entry name" value="Hect, E3 ligase catalytic domain"/>
    <property type="match status" value="1"/>
</dbReference>
<keyword evidence="8" id="KW-0436">Ligase</keyword>
<keyword evidence="4" id="KW-0808">Transferase</keyword>
<dbReference type="Gene3D" id="3.30.2160.10">
    <property type="entry name" value="Hect, E3 ligase catalytic domain"/>
    <property type="match status" value="1"/>
</dbReference>
<dbReference type="GO" id="GO:0006511">
    <property type="term" value="P:ubiquitin-dependent protein catabolic process"/>
    <property type="evidence" value="ECO:0007669"/>
    <property type="project" value="TreeGrafter"/>
</dbReference>
<evidence type="ECO:0000256" key="3">
    <source>
        <dbReference type="ARBA" id="ARBA00012485"/>
    </source>
</evidence>
<dbReference type="Proteomes" id="UP000034350">
    <property type="component" value="Unassembled WGS sequence"/>
</dbReference>
<dbReference type="GO" id="GO:0061630">
    <property type="term" value="F:ubiquitin protein ligase activity"/>
    <property type="evidence" value="ECO:0007669"/>
    <property type="project" value="UniProtKB-EC"/>
</dbReference>
<proteinExistence type="predicted"/>
<dbReference type="OrthoDB" id="8068875at2759"/>
<dbReference type="CDD" id="cd00078">
    <property type="entry name" value="HECTc"/>
    <property type="match status" value="1"/>
</dbReference>
<dbReference type="PANTHER" id="PTHR11254:SF440">
    <property type="entry name" value="E3 UBIQUITIN-PROTEIN LIGASE NEDD-4"/>
    <property type="match status" value="1"/>
</dbReference>
<evidence type="ECO:0000256" key="4">
    <source>
        <dbReference type="ARBA" id="ARBA00022679"/>
    </source>
</evidence>
<gene>
    <name evidence="8" type="ORF">AAJ76_1500059763</name>
</gene>
<reference evidence="8 9" key="1">
    <citation type="journal article" date="2015" name="Environ. Microbiol.">
        <title>Genome analyses suggest the presence of polyploidy and recent human-driven expansions in eight global populations of the honeybee pathogen Nosema ceranae.</title>
        <authorList>
            <person name="Pelin A."/>
            <person name="Selman M."/>
            <person name="Aris-Brosou S."/>
            <person name="Farinelli L."/>
            <person name="Corradi N."/>
        </authorList>
    </citation>
    <scope>NUCLEOTIDE SEQUENCE [LARGE SCALE GENOMIC DNA]</scope>
    <source>
        <strain evidence="8 9">PA08 1199</strain>
    </source>
</reference>
<dbReference type="InterPro" id="IPR050409">
    <property type="entry name" value="E3_ubiq-protein_ligase"/>
</dbReference>
<dbReference type="GO" id="GO:0016874">
    <property type="term" value="F:ligase activity"/>
    <property type="evidence" value="ECO:0007669"/>
    <property type="project" value="UniProtKB-KW"/>
</dbReference>
<evidence type="ECO:0000313" key="8">
    <source>
        <dbReference type="EMBL" id="KKO75670.1"/>
    </source>
</evidence>
<dbReference type="RefSeq" id="XP_024331412.1">
    <property type="nucleotide sequence ID" value="XM_024474109.1"/>
</dbReference>
<dbReference type="GO" id="GO:0016567">
    <property type="term" value="P:protein ubiquitination"/>
    <property type="evidence" value="ECO:0007669"/>
    <property type="project" value="TreeGrafter"/>
</dbReference>
<dbReference type="GeneID" id="36319016"/>
<dbReference type="EMBL" id="JPQZ01000015">
    <property type="protein sequence ID" value="KKO75670.1"/>
    <property type="molecule type" value="Genomic_DNA"/>
</dbReference>
<dbReference type="VEuPathDB" id="MicrosporidiaDB:G9O61_00g012270"/>
<dbReference type="Pfam" id="PF00632">
    <property type="entry name" value="HECT"/>
    <property type="match status" value="1"/>
</dbReference>
<dbReference type="PANTHER" id="PTHR11254">
    <property type="entry name" value="HECT DOMAIN UBIQUITIN-PROTEIN LIGASE"/>
    <property type="match status" value="1"/>
</dbReference>
<comment type="caution">
    <text evidence="8">The sequence shown here is derived from an EMBL/GenBank/DDBJ whole genome shotgun (WGS) entry which is preliminary data.</text>
</comment>
<dbReference type="GO" id="GO:0005737">
    <property type="term" value="C:cytoplasm"/>
    <property type="evidence" value="ECO:0007669"/>
    <property type="project" value="TreeGrafter"/>
</dbReference>
<keyword evidence="5 6" id="KW-0833">Ubl conjugation pathway</keyword>
<dbReference type="VEuPathDB" id="MicrosporidiaDB:G9O61_00g012350"/>
<dbReference type="FunFam" id="3.30.2410.10:FF:000009">
    <property type="entry name" value="Probable E3 ubiquitin-protein ligase HECTD2"/>
    <property type="match status" value="1"/>
</dbReference>
<evidence type="ECO:0000256" key="1">
    <source>
        <dbReference type="ARBA" id="ARBA00000885"/>
    </source>
</evidence>
<dbReference type="PROSITE" id="PS50237">
    <property type="entry name" value="HECT"/>
    <property type="match status" value="1"/>
</dbReference>
<evidence type="ECO:0000313" key="9">
    <source>
        <dbReference type="Proteomes" id="UP000034350"/>
    </source>
</evidence>
<protein>
    <recommendedName>
        <fullName evidence="3">HECT-type E3 ubiquitin transferase</fullName>
        <ecNumber evidence="3">2.3.2.26</ecNumber>
    </recommendedName>
</protein>
<dbReference type="Gene3D" id="3.90.1750.10">
    <property type="entry name" value="Hect, E3 ligase catalytic domains"/>
    <property type="match status" value="1"/>
</dbReference>
<organism evidence="8 9">
    <name type="scientific">Vairimorpha ceranae</name>
    <dbReference type="NCBI Taxonomy" id="40302"/>
    <lineage>
        <taxon>Eukaryota</taxon>
        <taxon>Fungi</taxon>
        <taxon>Fungi incertae sedis</taxon>
        <taxon>Microsporidia</taxon>
        <taxon>Nosematidae</taxon>
        <taxon>Vairimorpha</taxon>
    </lineage>
</organism>
<evidence type="ECO:0000259" key="7">
    <source>
        <dbReference type="PROSITE" id="PS50237"/>
    </source>
</evidence>